<dbReference type="InterPro" id="IPR045621">
    <property type="entry name" value="BPD_transp_1_N"/>
</dbReference>
<protein>
    <submittedName>
        <fullName evidence="9">Peptide/nickel transport system permease protein</fullName>
    </submittedName>
</protein>
<evidence type="ECO:0000256" key="6">
    <source>
        <dbReference type="ARBA" id="ARBA00023136"/>
    </source>
</evidence>
<feature type="transmembrane region" description="Helical" evidence="7">
    <location>
        <begin position="131"/>
        <end position="157"/>
    </location>
</feature>
<dbReference type="RefSeq" id="WP_093749637.1">
    <property type="nucleotide sequence ID" value="NZ_BSYN01000001.1"/>
</dbReference>
<keyword evidence="2 7" id="KW-0813">Transport</keyword>
<dbReference type="SUPFAM" id="SSF161098">
    <property type="entry name" value="MetI-like"/>
    <property type="match status" value="1"/>
</dbReference>
<dbReference type="OrthoDB" id="24153at2"/>
<dbReference type="PANTHER" id="PTHR43163">
    <property type="entry name" value="DIPEPTIDE TRANSPORT SYSTEM PERMEASE PROTEIN DPPB-RELATED"/>
    <property type="match status" value="1"/>
</dbReference>
<dbReference type="CDD" id="cd06261">
    <property type="entry name" value="TM_PBP2"/>
    <property type="match status" value="1"/>
</dbReference>
<dbReference type="InterPro" id="IPR035906">
    <property type="entry name" value="MetI-like_sf"/>
</dbReference>
<feature type="transmembrane region" description="Helical" evidence="7">
    <location>
        <begin position="177"/>
        <end position="198"/>
    </location>
</feature>
<dbReference type="Gene3D" id="1.10.3720.10">
    <property type="entry name" value="MetI-like"/>
    <property type="match status" value="1"/>
</dbReference>
<dbReference type="Pfam" id="PF00528">
    <property type="entry name" value="BPD_transp_1"/>
    <property type="match status" value="1"/>
</dbReference>
<dbReference type="PROSITE" id="PS50928">
    <property type="entry name" value="ABC_TM1"/>
    <property type="match status" value="1"/>
</dbReference>
<evidence type="ECO:0000256" key="4">
    <source>
        <dbReference type="ARBA" id="ARBA00022692"/>
    </source>
</evidence>
<feature type="transmembrane region" description="Helical" evidence="7">
    <location>
        <begin position="290"/>
        <end position="314"/>
    </location>
</feature>
<comment type="similarity">
    <text evidence="7">Belongs to the binding-protein-dependent transport system permease family.</text>
</comment>
<dbReference type="EMBL" id="FNNG01000001">
    <property type="protein sequence ID" value="SDW00691.1"/>
    <property type="molecule type" value="Genomic_DNA"/>
</dbReference>
<organism evidence="9 10">
    <name type="scientific">Tepidimicrobium xylanilyticum</name>
    <dbReference type="NCBI Taxonomy" id="1123352"/>
    <lineage>
        <taxon>Bacteria</taxon>
        <taxon>Bacillati</taxon>
        <taxon>Bacillota</taxon>
        <taxon>Tissierellia</taxon>
        <taxon>Tissierellales</taxon>
        <taxon>Tepidimicrobiaceae</taxon>
        <taxon>Tepidimicrobium</taxon>
    </lineage>
</organism>
<reference evidence="9 10" key="1">
    <citation type="submission" date="2016-10" db="EMBL/GenBank/DDBJ databases">
        <authorList>
            <person name="de Groot N.N."/>
        </authorList>
    </citation>
    <scope>NUCLEOTIDE SEQUENCE [LARGE SCALE GENOMIC DNA]</scope>
    <source>
        <strain evidence="9 10">DSM 23310</strain>
    </source>
</reference>
<proteinExistence type="inferred from homology"/>
<gene>
    <name evidence="9" type="ORF">SAMN05660923_00018</name>
</gene>
<sequence length="320" mass="35723">MKKYLGKRLLTGLLTIIVAFVINFIIINLAPGDPIKTLMGKESDDPVLRAALEEKYGLNKPLHMQFFSYLKTAMTGDLGTSIIYNRPVTDMIVEKLPATILLVLTSAILSLVIGTAMGIMAGRMEGTFIDVLFSGFSYILNAMPSFWLGLMLIIIFSSMLNILPTYGMTDPRASYTGIAYVLDVIKHMILPVTTLVLIEIPIYYRIAKSSILQVTNEDFILTLRATGMDEKKIFRKYIFRNAILPTVTIFGISLAYLITGVSLIETVFAWPGTGRLVLTAITQRDYPTLMGMYLIMSISIALMMIVVDIVYAILDPRIRY</sequence>
<keyword evidence="5 7" id="KW-1133">Transmembrane helix</keyword>
<comment type="subcellular location">
    <subcellularLocation>
        <location evidence="1 7">Cell membrane</location>
        <topology evidence="1 7">Multi-pass membrane protein</topology>
    </subcellularLocation>
</comment>
<evidence type="ECO:0000256" key="5">
    <source>
        <dbReference type="ARBA" id="ARBA00022989"/>
    </source>
</evidence>
<evidence type="ECO:0000256" key="1">
    <source>
        <dbReference type="ARBA" id="ARBA00004651"/>
    </source>
</evidence>
<accession>A0A1H2Q0R0</accession>
<dbReference type="InterPro" id="IPR000515">
    <property type="entry name" value="MetI-like"/>
</dbReference>
<keyword evidence="3" id="KW-1003">Cell membrane</keyword>
<evidence type="ECO:0000313" key="10">
    <source>
        <dbReference type="Proteomes" id="UP000198828"/>
    </source>
</evidence>
<dbReference type="GO" id="GO:0055085">
    <property type="term" value="P:transmembrane transport"/>
    <property type="evidence" value="ECO:0007669"/>
    <property type="project" value="InterPro"/>
</dbReference>
<feature type="transmembrane region" description="Helical" evidence="7">
    <location>
        <begin position="9"/>
        <end position="30"/>
    </location>
</feature>
<keyword evidence="4 7" id="KW-0812">Transmembrane</keyword>
<keyword evidence="6 7" id="KW-0472">Membrane</keyword>
<dbReference type="AlphaFoldDB" id="A0A1H2Q0R0"/>
<feature type="transmembrane region" description="Helical" evidence="7">
    <location>
        <begin position="96"/>
        <end position="119"/>
    </location>
</feature>
<evidence type="ECO:0000313" key="9">
    <source>
        <dbReference type="EMBL" id="SDW00691.1"/>
    </source>
</evidence>
<dbReference type="Proteomes" id="UP000198828">
    <property type="component" value="Unassembled WGS sequence"/>
</dbReference>
<dbReference type="Pfam" id="PF19300">
    <property type="entry name" value="BPD_transp_1_N"/>
    <property type="match status" value="1"/>
</dbReference>
<keyword evidence="10" id="KW-1185">Reference proteome</keyword>
<dbReference type="GO" id="GO:0005886">
    <property type="term" value="C:plasma membrane"/>
    <property type="evidence" value="ECO:0007669"/>
    <property type="project" value="UniProtKB-SubCell"/>
</dbReference>
<evidence type="ECO:0000256" key="2">
    <source>
        <dbReference type="ARBA" id="ARBA00022448"/>
    </source>
</evidence>
<evidence type="ECO:0000256" key="3">
    <source>
        <dbReference type="ARBA" id="ARBA00022475"/>
    </source>
</evidence>
<feature type="transmembrane region" description="Helical" evidence="7">
    <location>
        <begin position="242"/>
        <end position="270"/>
    </location>
</feature>
<feature type="domain" description="ABC transmembrane type-1" evidence="8">
    <location>
        <begin position="96"/>
        <end position="311"/>
    </location>
</feature>
<name>A0A1H2Q0R0_9FIRM</name>
<evidence type="ECO:0000259" key="8">
    <source>
        <dbReference type="PROSITE" id="PS50928"/>
    </source>
</evidence>
<evidence type="ECO:0000256" key="7">
    <source>
        <dbReference type="RuleBase" id="RU363032"/>
    </source>
</evidence>
<dbReference type="PANTHER" id="PTHR43163:SF9">
    <property type="entry name" value="ABC TRANSPORTER PERMEASE PROTEIN"/>
    <property type="match status" value="1"/>
</dbReference>